<dbReference type="CDD" id="cd01948">
    <property type="entry name" value="EAL"/>
    <property type="match status" value="1"/>
</dbReference>
<dbReference type="SMART" id="SM00267">
    <property type="entry name" value="GGDEF"/>
    <property type="match status" value="1"/>
</dbReference>
<dbReference type="Proteomes" id="UP000626180">
    <property type="component" value="Unassembled WGS sequence"/>
</dbReference>
<name>A0A2X2CGV9_PSELU</name>
<feature type="domain" description="EAL" evidence="2">
    <location>
        <begin position="334"/>
        <end position="588"/>
    </location>
</feature>
<dbReference type="Gene3D" id="3.30.70.270">
    <property type="match status" value="1"/>
</dbReference>
<dbReference type="RefSeq" id="WP_073449662.1">
    <property type="nucleotide sequence ID" value="NZ_FQYS01000003.1"/>
</dbReference>
<dbReference type="SUPFAM" id="SSF55073">
    <property type="entry name" value="Nucleotide cyclase"/>
    <property type="match status" value="1"/>
</dbReference>
<dbReference type="InterPro" id="IPR000160">
    <property type="entry name" value="GGDEF_dom"/>
</dbReference>
<feature type="compositionally biased region" description="Low complexity" evidence="1">
    <location>
        <begin position="598"/>
        <end position="607"/>
    </location>
</feature>
<dbReference type="InterPro" id="IPR001633">
    <property type="entry name" value="EAL_dom"/>
</dbReference>
<dbReference type="EMBL" id="UAUF01000011">
    <property type="protein sequence ID" value="SPZ05971.1"/>
    <property type="molecule type" value="Genomic_DNA"/>
</dbReference>
<keyword evidence="6" id="KW-1185">Reference proteome</keyword>
<evidence type="ECO:0000313" key="4">
    <source>
        <dbReference type="EMBL" id="SPZ05971.1"/>
    </source>
</evidence>
<dbReference type="EMBL" id="JADMCD010000003">
    <property type="protein sequence ID" value="MBF8640614.1"/>
    <property type="molecule type" value="Genomic_DNA"/>
</dbReference>
<gene>
    <name evidence="4" type="primary">cph2_8</name>
    <name evidence="3" type="ORF">IRZ65_07965</name>
    <name evidence="4" type="ORF">NCTC11842_01897</name>
</gene>
<evidence type="ECO:0000313" key="6">
    <source>
        <dbReference type="Proteomes" id="UP000626180"/>
    </source>
</evidence>
<dbReference type="SUPFAM" id="SSF55781">
    <property type="entry name" value="GAF domain-like"/>
    <property type="match status" value="1"/>
</dbReference>
<dbReference type="InterPro" id="IPR003018">
    <property type="entry name" value="GAF"/>
</dbReference>
<evidence type="ECO:0000313" key="3">
    <source>
        <dbReference type="EMBL" id="MBF8640614.1"/>
    </source>
</evidence>
<dbReference type="InterPro" id="IPR050706">
    <property type="entry name" value="Cyclic-di-GMP_PDE-like"/>
</dbReference>
<dbReference type="Pfam" id="PF01590">
    <property type="entry name" value="GAF"/>
    <property type="match status" value="1"/>
</dbReference>
<reference evidence="3 6" key="2">
    <citation type="submission" date="2020-10" db="EMBL/GenBank/DDBJ databases">
        <title>Genome sequences of Pseudomonas isolates.</title>
        <authorList>
            <person name="Wessels L."/>
            <person name="Reich F."/>
            <person name="Hammerl J."/>
        </authorList>
    </citation>
    <scope>NUCLEOTIDE SEQUENCE [LARGE SCALE GENOMIC DNA]</scope>
    <source>
        <strain evidence="3 6">20-MO00624-0</strain>
    </source>
</reference>
<proteinExistence type="predicted"/>
<sequence length="607" mass="67302">MSNGAALPPNETERLAALRSSNLLDSPADPAFDHIAEIATELFDVPIAIVSLVDEHRQWFKSIRGLDAQETPRDISFCSHAILDENIMQVRDAQTDPRFKDNPLVTGNPGIRFYAGIPLRTHEGLALGTLCLIDTNPRSELSGAQVRLLSKLRDMLMERIETLRSLSYVDPITQLPNRSRLLEDAESMLRSSEELLAVSMDVFDPFYLNGLLNALGQDHYEGLLQSIKERLLSLMPSGIRLYSIGTARFAFLVHGMTDLQGKEVLDCIERGMTGLIDYNGIPIETRPGLGILKLKPGDTRDWLRALISTADIARERRMGSRYYDSAHDLAQQRAFALLSSLPVALHSEGQLSLFYQPRVDLKSGACRCVEALLRWAHPKLGAIGPTEFIALAEKTALIRSISYWVIDAVLSQYALWKADGHCFNVSINISSHDLDDPDFAERVAEKMAKHGVPPSCVEFEVTENSLMCNFENARIQLDALRHLGASISIDDFGTGYNNLIYLRQIPTDYIKIDQSFIRCLPGDDKDALIVRTMVELAHGLGYEVTAEGVETPEILDTVLALGCDEGQGYHIAKPMGALELEHWLRRPVTPQPSGQGGSPFSSSYATN</sequence>
<dbReference type="SMART" id="SM00052">
    <property type="entry name" value="EAL"/>
    <property type="match status" value="1"/>
</dbReference>
<dbReference type="Proteomes" id="UP000250443">
    <property type="component" value="Unassembled WGS sequence"/>
</dbReference>
<dbReference type="PANTHER" id="PTHR33121:SF19">
    <property type="entry name" value="CYCLIC DI-GMP PHOSPHODIESTERASE PA2567"/>
    <property type="match status" value="1"/>
</dbReference>
<evidence type="ECO:0000256" key="1">
    <source>
        <dbReference type="SAM" id="MobiDB-lite"/>
    </source>
</evidence>
<dbReference type="PROSITE" id="PS50883">
    <property type="entry name" value="EAL"/>
    <property type="match status" value="1"/>
</dbReference>
<dbReference type="InterPro" id="IPR043128">
    <property type="entry name" value="Rev_trsase/Diguanyl_cyclase"/>
</dbReference>
<dbReference type="Gene3D" id="3.20.20.450">
    <property type="entry name" value="EAL domain"/>
    <property type="match status" value="1"/>
</dbReference>
<protein>
    <submittedName>
        <fullName evidence="3 4">EAL domain-containing protein</fullName>
    </submittedName>
</protein>
<evidence type="ECO:0000259" key="2">
    <source>
        <dbReference type="PROSITE" id="PS50883"/>
    </source>
</evidence>
<accession>A0A2X2CGV9</accession>
<dbReference type="InterPro" id="IPR029016">
    <property type="entry name" value="GAF-like_dom_sf"/>
</dbReference>
<dbReference type="Pfam" id="PF00990">
    <property type="entry name" value="GGDEF"/>
    <property type="match status" value="1"/>
</dbReference>
<dbReference type="AlphaFoldDB" id="A0A2X2CGV9"/>
<dbReference type="InterPro" id="IPR029787">
    <property type="entry name" value="Nucleotide_cyclase"/>
</dbReference>
<reference evidence="4 5" key="1">
    <citation type="submission" date="2018-06" db="EMBL/GenBank/DDBJ databases">
        <authorList>
            <consortium name="Pathogen Informatics"/>
            <person name="Doyle S."/>
        </authorList>
    </citation>
    <scope>NUCLEOTIDE SEQUENCE [LARGE SCALE GENOMIC DNA]</scope>
    <source>
        <strain evidence="4 5">NCTC11842</strain>
    </source>
</reference>
<dbReference type="SUPFAM" id="SSF141868">
    <property type="entry name" value="EAL domain-like"/>
    <property type="match status" value="1"/>
</dbReference>
<dbReference type="Pfam" id="PF00563">
    <property type="entry name" value="EAL"/>
    <property type="match status" value="1"/>
</dbReference>
<dbReference type="Gene3D" id="3.30.450.40">
    <property type="match status" value="1"/>
</dbReference>
<dbReference type="GO" id="GO:0071111">
    <property type="term" value="F:cyclic-guanylate-specific phosphodiesterase activity"/>
    <property type="evidence" value="ECO:0007669"/>
    <property type="project" value="InterPro"/>
</dbReference>
<feature type="region of interest" description="Disordered" evidence="1">
    <location>
        <begin position="587"/>
        <end position="607"/>
    </location>
</feature>
<evidence type="ECO:0000313" key="5">
    <source>
        <dbReference type="Proteomes" id="UP000250443"/>
    </source>
</evidence>
<dbReference type="PANTHER" id="PTHR33121">
    <property type="entry name" value="CYCLIC DI-GMP PHOSPHODIESTERASE PDEF"/>
    <property type="match status" value="1"/>
</dbReference>
<dbReference type="SMART" id="SM00065">
    <property type="entry name" value="GAF"/>
    <property type="match status" value="1"/>
</dbReference>
<organism evidence="4 5">
    <name type="scientific">Pseudomonas luteola</name>
    <dbReference type="NCBI Taxonomy" id="47886"/>
    <lineage>
        <taxon>Bacteria</taxon>
        <taxon>Pseudomonadati</taxon>
        <taxon>Pseudomonadota</taxon>
        <taxon>Gammaproteobacteria</taxon>
        <taxon>Pseudomonadales</taxon>
        <taxon>Pseudomonadaceae</taxon>
        <taxon>Pseudomonas</taxon>
    </lineage>
</organism>
<dbReference type="InterPro" id="IPR035919">
    <property type="entry name" value="EAL_sf"/>
</dbReference>